<keyword evidence="3" id="KW-1185">Reference proteome</keyword>
<protein>
    <submittedName>
        <fullName evidence="2">Uncharacterized protein</fullName>
    </submittedName>
</protein>
<proteinExistence type="predicted"/>
<organism evidence="2 3">
    <name type="scientific">Rhizopus delemar</name>
    <dbReference type="NCBI Taxonomy" id="936053"/>
    <lineage>
        <taxon>Eukaryota</taxon>
        <taxon>Fungi</taxon>
        <taxon>Fungi incertae sedis</taxon>
        <taxon>Mucoromycota</taxon>
        <taxon>Mucoromycotina</taxon>
        <taxon>Mucoromycetes</taxon>
        <taxon>Mucorales</taxon>
        <taxon>Mucorineae</taxon>
        <taxon>Rhizopodaceae</taxon>
        <taxon>Rhizopus</taxon>
    </lineage>
</organism>
<comment type="caution">
    <text evidence="2">The sequence shown here is derived from an EMBL/GenBank/DDBJ whole genome shotgun (WGS) entry which is preliminary data.</text>
</comment>
<dbReference type="Proteomes" id="UP000740926">
    <property type="component" value="Unassembled WGS sequence"/>
</dbReference>
<feature type="region of interest" description="Disordered" evidence="1">
    <location>
        <begin position="71"/>
        <end position="93"/>
    </location>
</feature>
<evidence type="ECO:0000313" key="2">
    <source>
        <dbReference type="EMBL" id="KAG1526495.1"/>
    </source>
</evidence>
<feature type="region of interest" description="Disordered" evidence="1">
    <location>
        <begin position="19"/>
        <end position="39"/>
    </location>
</feature>
<name>A0A9P6XMD9_9FUNG</name>
<evidence type="ECO:0000256" key="1">
    <source>
        <dbReference type="SAM" id="MobiDB-lite"/>
    </source>
</evidence>
<dbReference type="AlphaFoldDB" id="A0A9P6XMD9"/>
<dbReference type="EMBL" id="JAANIU010017622">
    <property type="protein sequence ID" value="KAG1526495.1"/>
    <property type="molecule type" value="Genomic_DNA"/>
</dbReference>
<feature type="compositionally biased region" description="Basic and acidic residues" evidence="1">
    <location>
        <begin position="83"/>
        <end position="93"/>
    </location>
</feature>
<reference evidence="2 3" key="1">
    <citation type="journal article" date="2020" name="Microb. Genom.">
        <title>Genetic diversity of clinical and environmental Mucorales isolates obtained from an investigation of mucormycosis cases among solid organ transplant recipients.</title>
        <authorList>
            <person name="Nguyen M.H."/>
            <person name="Kaul D."/>
            <person name="Muto C."/>
            <person name="Cheng S.J."/>
            <person name="Richter R.A."/>
            <person name="Bruno V.M."/>
            <person name="Liu G."/>
            <person name="Beyhan S."/>
            <person name="Sundermann A.J."/>
            <person name="Mounaud S."/>
            <person name="Pasculle A.W."/>
            <person name="Nierman W.C."/>
            <person name="Driscoll E."/>
            <person name="Cumbie R."/>
            <person name="Clancy C.J."/>
            <person name="Dupont C.L."/>
        </authorList>
    </citation>
    <scope>NUCLEOTIDE SEQUENCE [LARGE SCALE GENOMIC DNA]</scope>
    <source>
        <strain evidence="2 3">GL24</strain>
    </source>
</reference>
<evidence type="ECO:0000313" key="3">
    <source>
        <dbReference type="Proteomes" id="UP000740926"/>
    </source>
</evidence>
<gene>
    <name evidence="2" type="ORF">G6F50_018384</name>
</gene>
<sequence length="93" mass="10184">MNTLEAPAIAKMLRYHRPGHAASSPRASQVAQHKSGHPMARETAIQYSNPGRSRATRGVAPLCVQGCSRQASRPELTGRPYRHPVEHISGRPH</sequence>
<accession>A0A9P6XMD9</accession>